<gene>
    <name evidence="1" type="ORF">LMH87_009101</name>
</gene>
<evidence type="ECO:0000313" key="1">
    <source>
        <dbReference type="EMBL" id="KAJ4158582.1"/>
    </source>
</evidence>
<dbReference type="RefSeq" id="XP_056056949.1">
    <property type="nucleotide sequence ID" value="XM_056202379.1"/>
</dbReference>
<sequence length="117" mass="12400">MSRSVGSFAAVPSFCSALNLHRMEPASSDCKLALAARDHGLVTSGLTLPFAPTSATAIEPATGTRLYLRPNCAGQPVMLDLPLHSNINCIGGHLRGFNKHMRSIQGWHTSMLASDAV</sequence>
<dbReference type="AlphaFoldDB" id="A0A9W8QKJ2"/>
<dbReference type="KEGG" id="amus:LMH87_009101"/>
<dbReference type="Proteomes" id="UP001144673">
    <property type="component" value="Unassembled WGS sequence"/>
</dbReference>
<reference evidence="1" key="1">
    <citation type="journal article" date="2023" name="Access Microbiol">
        <title>De-novo genome assembly for Akanthomyces muscarius, a biocontrol agent of insect agricultural pests.</title>
        <authorList>
            <person name="Erdos Z."/>
            <person name="Studholme D.J."/>
            <person name="Raymond B."/>
            <person name="Sharma M."/>
        </authorList>
    </citation>
    <scope>NUCLEOTIDE SEQUENCE</scope>
    <source>
        <strain evidence="1">Ve6</strain>
    </source>
</reference>
<comment type="caution">
    <text evidence="1">The sequence shown here is derived from an EMBL/GenBank/DDBJ whole genome shotgun (WGS) entry which is preliminary data.</text>
</comment>
<dbReference type="GeneID" id="80896260"/>
<keyword evidence="2" id="KW-1185">Reference proteome</keyword>
<name>A0A9W8QKJ2_AKAMU</name>
<accession>A0A9W8QKJ2</accession>
<protein>
    <submittedName>
        <fullName evidence="1">Uncharacterized protein</fullName>
    </submittedName>
</protein>
<dbReference type="EMBL" id="JAJHUN010000006">
    <property type="protein sequence ID" value="KAJ4158582.1"/>
    <property type="molecule type" value="Genomic_DNA"/>
</dbReference>
<evidence type="ECO:0000313" key="2">
    <source>
        <dbReference type="Proteomes" id="UP001144673"/>
    </source>
</evidence>
<proteinExistence type="predicted"/>
<organism evidence="1 2">
    <name type="scientific">Akanthomyces muscarius</name>
    <name type="common">Entomopathogenic fungus</name>
    <name type="synonym">Lecanicillium muscarium</name>
    <dbReference type="NCBI Taxonomy" id="2231603"/>
    <lineage>
        <taxon>Eukaryota</taxon>
        <taxon>Fungi</taxon>
        <taxon>Dikarya</taxon>
        <taxon>Ascomycota</taxon>
        <taxon>Pezizomycotina</taxon>
        <taxon>Sordariomycetes</taxon>
        <taxon>Hypocreomycetidae</taxon>
        <taxon>Hypocreales</taxon>
        <taxon>Cordycipitaceae</taxon>
        <taxon>Akanthomyces</taxon>
    </lineage>
</organism>